<evidence type="ECO:0000256" key="1">
    <source>
        <dbReference type="SAM" id="MobiDB-lite"/>
    </source>
</evidence>
<evidence type="ECO:0000313" key="4">
    <source>
        <dbReference type="Proteomes" id="UP000715781"/>
    </source>
</evidence>
<evidence type="ECO:0000313" key="3">
    <source>
        <dbReference type="EMBL" id="MBW4566298.1"/>
    </source>
</evidence>
<sequence>MELQSLLTLMIEVIFWAFITLMISNFINRLWVVPLPPVASKQPNLISQSTASALAPQFEDIPDFEQHKSQPKHFIAPQFESIPDPWTLEPESPQSTVETQTVVLTAVTLKLLPPVQEVQPKFKRAKASKLNKSFDPKSPSLPRKHASKVA</sequence>
<comment type="caution">
    <text evidence="3">The sequence shown here is derived from an EMBL/GenBank/DDBJ whole genome shotgun (WGS) entry which is preliminary data.</text>
</comment>
<dbReference type="Proteomes" id="UP000715781">
    <property type="component" value="Unassembled WGS sequence"/>
</dbReference>
<protein>
    <submittedName>
        <fullName evidence="3">Uncharacterized protein</fullName>
    </submittedName>
</protein>
<feature type="region of interest" description="Disordered" evidence="1">
    <location>
        <begin position="121"/>
        <end position="150"/>
    </location>
</feature>
<keyword evidence="2" id="KW-0812">Transmembrane</keyword>
<keyword evidence="2" id="KW-1133">Transmembrane helix</keyword>
<feature type="transmembrane region" description="Helical" evidence="2">
    <location>
        <begin position="6"/>
        <end position="27"/>
    </location>
</feature>
<accession>A0A951UJW0</accession>
<keyword evidence="2" id="KW-0472">Membrane</keyword>
<dbReference type="EMBL" id="JAHHHN010000072">
    <property type="protein sequence ID" value="MBW4566298.1"/>
    <property type="molecule type" value="Genomic_DNA"/>
</dbReference>
<organism evidence="3 4">
    <name type="scientific">Mojavia pulchra JT2-VF2</name>
    <dbReference type="NCBI Taxonomy" id="287848"/>
    <lineage>
        <taxon>Bacteria</taxon>
        <taxon>Bacillati</taxon>
        <taxon>Cyanobacteriota</taxon>
        <taxon>Cyanophyceae</taxon>
        <taxon>Nostocales</taxon>
        <taxon>Nostocaceae</taxon>
    </lineage>
</organism>
<name>A0A951UJW0_9NOST</name>
<proteinExistence type="predicted"/>
<reference evidence="3" key="2">
    <citation type="journal article" date="2022" name="Microbiol. Resour. Announc.">
        <title>Metagenome Sequencing to Explore Phylogenomics of Terrestrial Cyanobacteria.</title>
        <authorList>
            <person name="Ward R.D."/>
            <person name="Stajich J.E."/>
            <person name="Johansen J.R."/>
            <person name="Huntemann M."/>
            <person name="Clum A."/>
            <person name="Foster B."/>
            <person name="Foster B."/>
            <person name="Roux S."/>
            <person name="Palaniappan K."/>
            <person name="Varghese N."/>
            <person name="Mukherjee S."/>
            <person name="Reddy T.B.K."/>
            <person name="Daum C."/>
            <person name="Copeland A."/>
            <person name="Chen I.A."/>
            <person name="Ivanova N.N."/>
            <person name="Kyrpides N.C."/>
            <person name="Shapiro N."/>
            <person name="Eloe-Fadrosh E.A."/>
            <person name="Pietrasiak N."/>
        </authorList>
    </citation>
    <scope>NUCLEOTIDE SEQUENCE</scope>
    <source>
        <strain evidence="3">JT2-VF2</strain>
    </source>
</reference>
<dbReference type="AlphaFoldDB" id="A0A951UJW0"/>
<gene>
    <name evidence="3" type="ORF">KME32_35620</name>
</gene>
<evidence type="ECO:0000256" key="2">
    <source>
        <dbReference type="SAM" id="Phobius"/>
    </source>
</evidence>
<reference evidence="3" key="1">
    <citation type="submission" date="2021-05" db="EMBL/GenBank/DDBJ databases">
        <authorList>
            <person name="Pietrasiak N."/>
            <person name="Ward R."/>
            <person name="Stajich J.E."/>
            <person name="Kurbessoian T."/>
        </authorList>
    </citation>
    <scope>NUCLEOTIDE SEQUENCE</scope>
    <source>
        <strain evidence="3">JT2-VF2</strain>
    </source>
</reference>